<dbReference type="PANTHER" id="PTHR42939">
    <property type="entry name" value="ABC TRANSPORTER ATP-BINDING PROTEIN ALBC-RELATED"/>
    <property type="match status" value="1"/>
</dbReference>
<dbReference type="Pfam" id="PF00005">
    <property type="entry name" value="ABC_tran"/>
    <property type="match status" value="1"/>
</dbReference>
<evidence type="ECO:0000256" key="1">
    <source>
        <dbReference type="ARBA" id="ARBA00022448"/>
    </source>
</evidence>
<evidence type="ECO:0000313" key="6">
    <source>
        <dbReference type="EMBL" id="SBP89676.1"/>
    </source>
</evidence>
<dbReference type="PANTHER" id="PTHR42939:SF1">
    <property type="entry name" value="ABC TRANSPORTER ATP-BINDING PROTEIN ALBC-RELATED"/>
    <property type="match status" value="1"/>
</dbReference>
<keyword evidence="3" id="KW-0547">Nucleotide-binding</keyword>
<protein>
    <submittedName>
        <fullName evidence="6">ABC multidrug efflux pump, ATPase subunit</fullName>
        <ecNumber evidence="6">3.6.3.41</ecNumber>
    </submittedName>
</protein>
<dbReference type="InterPro" id="IPR003593">
    <property type="entry name" value="AAA+_ATPase"/>
</dbReference>
<evidence type="ECO:0000313" key="7">
    <source>
        <dbReference type="Proteomes" id="UP000214566"/>
    </source>
</evidence>
<dbReference type="InterPro" id="IPR003439">
    <property type="entry name" value="ABC_transporter-like_ATP-bd"/>
</dbReference>
<dbReference type="EC" id="3.6.3.41" evidence="6"/>
<accession>A0A238D8P5</accession>
<reference evidence="6 7" key="1">
    <citation type="submission" date="2016-06" db="EMBL/GenBank/DDBJ databases">
        <authorList>
            <person name="Kjaerup R.B."/>
            <person name="Dalgaard T.S."/>
            <person name="Juul-Madsen H.R."/>
        </authorList>
    </citation>
    <scope>NUCLEOTIDE SEQUENCE [LARGE SCALE GENOMIC DNA]</scope>
    <source>
        <strain evidence="6 7">DSM 16361</strain>
    </source>
</reference>
<dbReference type="SMART" id="SM00382">
    <property type="entry name" value="AAA"/>
    <property type="match status" value="1"/>
</dbReference>
<keyword evidence="2" id="KW-0472">Membrane</keyword>
<dbReference type="PROSITE" id="PS50893">
    <property type="entry name" value="ABC_TRANSPORTER_2"/>
    <property type="match status" value="1"/>
</dbReference>
<evidence type="ECO:0000259" key="5">
    <source>
        <dbReference type="PROSITE" id="PS50893"/>
    </source>
</evidence>
<name>A0A238D8P5_THIDL</name>
<dbReference type="GO" id="GO:0016887">
    <property type="term" value="F:ATP hydrolysis activity"/>
    <property type="evidence" value="ECO:0007669"/>
    <property type="project" value="InterPro"/>
</dbReference>
<sequence length="226" mass="24365">MLRFTDVTKAFGWHLVFGGIGDDLAPGVYALQGANGSGKSTLLGILSGAIAPDAGDVWIDGINLNTDPLAARQRLSYVPDESPIYPFMGGWDLLDFVAMAKKTKVDSAMLDLTAQLGLSPYMQTRFGAMSLGTQKKFLLCAAWIGEPRVMLLDEPSNGLDARTRELLAQRIRARGPQSLTLFASHDTGFVEACGATVLQMDRFMAHGPCTQARSGLSDRPTVKSLR</sequence>
<dbReference type="AlphaFoldDB" id="A0A238D8P5"/>
<evidence type="ECO:0000256" key="2">
    <source>
        <dbReference type="ARBA" id="ARBA00022475"/>
    </source>
</evidence>
<evidence type="ECO:0000256" key="3">
    <source>
        <dbReference type="ARBA" id="ARBA00022741"/>
    </source>
</evidence>
<dbReference type="RefSeq" id="WP_094161713.1">
    <property type="nucleotide sequence ID" value="NZ_LT592171.1"/>
</dbReference>
<dbReference type="SUPFAM" id="SSF52540">
    <property type="entry name" value="P-loop containing nucleoside triphosphate hydrolases"/>
    <property type="match status" value="1"/>
</dbReference>
<keyword evidence="2" id="KW-1003">Cell membrane</keyword>
<organism evidence="6 7">
    <name type="scientific">Thiomonas delicata</name>
    <name type="common">Thiomonas cuprina</name>
    <dbReference type="NCBI Taxonomy" id="364030"/>
    <lineage>
        <taxon>Bacteria</taxon>
        <taxon>Pseudomonadati</taxon>
        <taxon>Pseudomonadota</taxon>
        <taxon>Betaproteobacteria</taxon>
        <taxon>Burkholderiales</taxon>
        <taxon>Thiomonas</taxon>
    </lineage>
</organism>
<dbReference type="InterPro" id="IPR027417">
    <property type="entry name" value="P-loop_NTPase"/>
</dbReference>
<proteinExistence type="predicted"/>
<keyword evidence="4" id="KW-0067">ATP-binding</keyword>
<dbReference type="GO" id="GO:0005524">
    <property type="term" value="F:ATP binding"/>
    <property type="evidence" value="ECO:0007669"/>
    <property type="project" value="UniProtKB-KW"/>
</dbReference>
<dbReference type="Proteomes" id="UP000214566">
    <property type="component" value="Unassembled WGS sequence"/>
</dbReference>
<dbReference type="InterPro" id="IPR051782">
    <property type="entry name" value="ABC_Transporter_VariousFunc"/>
</dbReference>
<gene>
    <name evidence="6" type="ORF">THIARS_80200</name>
</gene>
<feature type="domain" description="ABC transporter" evidence="5">
    <location>
        <begin position="2"/>
        <end position="225"/>
    </location>
</feature>
<keyword evidence="7" id="KW-1185">Reference proteome</keyword>
<dbReference type="Gene3D" id="3.40.50.300">
    <property type="entry name" value="P-loop containing nucleotide triphosphate hydrolases"/>
    <property type="match status" value="1"/>
</dbReference>
<dbReference type="EMBL" id="FLMQ01000057">
    <property type="protein sequence ID" value="SBP89676.1"/>
    <property type="molecule type" value="Genomic_DNA"/>
</dbReference>
<keyword evidence="1" id="KW-0813">Transport</keyword>
<keyword evidence="6" id="KW-0378">Hydrolase</keyword>
<evidence type="ECO:0000256" key="4">
    <source>
        <dbReference type="ARBA" id="ARBA00022840"/>
    </source>
</evidence>
<dbReference type="OrthoDB" id="9087134at2"/>